<dbReference type="PATRIC" id="fig|993517.3.peg.6160"/>
<protein>
    <recommendedName>
        <fullName evidence="1">Knr4/Smi1-like domain-containing protein</fullName>
    </recommendedName>
</protein>
<dbReference type="InterPro" id="IPR018958">
    <property type="entry name" value="Knr4/Smi1-like_dom"/>
</dbReference>
<dbReference type="RefSeq" id="WP_007335045.1">
    <property type="nucleotide sequence ID" value="NZ_AMCW01000164.1"/>
</dbReference>
<organism evidence="2 3">
    <name type="scientific">Rhodopirellula baltica SH28</name>
    <dbReference type="NCBI Taxonomy" id="993517"/>
    <lineage>
        <taxon>Bacteria</taxon>
        <taxon>Pseudomonadati</taxon>
        <taxon>Planctomycetota</taxon>
        <taxon>Planctomycetia</taxon>
        <taxon>Pirellulales</taxon>
        <taxon>Pirellulaceae</taxon>
        <taxon>Rhodopirellula</taxon>
    </lineage>
</organism>
<comment type="caution">
    <text evidence="2">The sequence shown here is derived from an EMBL/GenBank/DDBJ whole genome shotgun (WGS) entry which is preliminary data.</text>
</comment>
<accession>K5CXX7</accession>
<evidence type="ECO:0000313" key="3">
    <source>
        <dbReference type="Proteomes" id="UP000007993"/>
    </source>
</evidence>
<evidence type="ECO:0000313" key="2">
    <source>
        <dbReference type="EMBL" id="EKJ98971.1"/>
    </source>
</evidence>
<proteinExistence type="predicted"/>
<gene>
    <name evidence="2" type="ORF">RBSH_05693</name>
</gene>
<dbReference type="EMBL" id="AMCW01000164">
    <property type="protein sequence ID" value="EKJ98971.1"/>
    <property type="molecule type" value="Genomic_DNA"/>
</dbReference>
<dbReference type="AlphaFoldDB" id="K5CXX7"/>
<dbReference type="Pfam" id="PF09346">
    <property type="entry name" value="SMI1_KNR4"/>
    <property type="match status" value="1"/>
</dbReference>
<name>K5CXX7_RHOBT</name>
<sequence>MTAWAELLIRHHAAAHADSGYEPLFGDAAPPERLNDLPFKIGLPLPLELRDLYRSVDGYGLKMDADSMLSPWLIVPTSELADFASSCRSTIADTHENLSRRFLPFIDWANGDSMGYIYDRNGNLTDGLHMFMHELFRYDADQDPDDFFRSFDGSIADFLES</sequence>
<dbReference type="SMART" id="SM00860">
    <property type="entry name" value="SMI1_KNR4"/>
    <property type="match status" value="1"/>
</dbReference>
<dbReference type="Proteomes" id="UP000007993">
    <property type="component" value="Unassembled WGS sequence"/>
</dbReference>
<feature type="domain" description="Knr4/Smi1-like" evidence="1">
    <location>
        <begin position="28"/>
        <end position="161"/>
    </location>
</feature>
<reference evidence="2 3" key="1">
    <citation type="journal article" date="2013" name="Mar. Genomics">
        <title>Expression of sulfatases in Rhodopirellula baltica and the diversity of sulfatases in the genus Rhodopirellula.</title>
        <authorList>
            <person name="Wegner C.E."/>
            <person name="Richter-Heitmann T."/>
            <person name="Klindworth A."/>
            <person name="Klockow C."/>
            <person name="Richter M."/>
            <person name="Achstetter T."/>
            <person name="Glockner F.O."/>
            <person name="Harder J."/>
        </authorList>
    </citation>
    <scope>NUCLEOTIDE SEQUENCE [LARGE SCALE GENOMIC DNA]</scope>
    <source>
        <strain evidence="2 3">SH28</strain>
    </source>
</reference>
<evidence type="ECO:0000259" key="1">
    <source>
        <dbReference type="SMART" id="SM00860"/>
    </source>
</evidence>